<evidence type="ECO:0000313" key="2">
    <source>
        <dbReference type="EMBL" id="SDL14510.1"/>
    </source>
</evidence>
<dbReference type="Proteomes" id="UP000198901">
    <property type="component" value="Unassembled WGS sequence"/>
</dbReference>
<name>A0A1G9HNK6_9BACT</name>
<organism evidence="2 3">
    <name type="scientific">Siphonobacter aquaeclarae</name>
    <dbReference type="NCBI Taxonomy" id="563176"/>
    <lineage>
        <taxon>Bacteria</taxon>
        <taxon>Pseudomonadati</taxon>
        <taxon>Bacteroidota</taxon>
        <taxon>Cytophagia</taxon>
        <taxon>Cytophagales</taxon>
        <taxon>Cytophagaceae</taxon>
        <taxon>Siphonobacter</taxon>
    </lineage>
</organism>
<evidence type="ECO:0000313" key="3">
    <source>
        <dbReference type="Proteomes" id="UP000198901"/>
    </source>
</evidence>
<protein>
    <submittedName>
        <fullName evidence="2">Uncharacterized protein</fullName>
    </submittedName>
</protein>
<dbReference type="RefSeq" id="WP_093196515.1">
    <property type="nucleotide sequence ID" value="NZ_FNGS01000001.1"/>
</dbReference>
<gene>
    <name evidence="2" type="ORF">SAMN04488090_0137</name>
</gene>
<accession>A0A1G9HNK6</accession>
<reference evidence="2 3" key="1">
    <citation type="submission" date="2016-10" db="EMBL/GenBank/DDBJ databases">
        <authorList>
            <person name="de Groot N.N."/>
        </authorList>
    </citation>
    <scope>NUCLEOTIDE SEQUENCE [LARGE SCALE GENOMIC DNA]</scope>
    <source>
        <strain evidence="2 3">DSM 21668</strain>
    </source>
</reference>
<dbReference type="OrthoDB" id="1100674at2"/>
<feature type="signal peptide" evidence="1">
    <location>
        <begin position="1"/>
        <end position="24"/>
    </location>
</feature>
<keyword evidence="3" id="KW-1185">Reference proteome</keyword>
<dbReference type="AlphaFoldDB" id="A0A1G9HNK6"/>
<proteinExistence type="predicted"/>
<dbReference type="EMBL" id="FNGS01000001">
    <property type="protein sequence ID" value="SDL14510.1"/>
    <property type="molecule type" value="Genomic_DNA"/>
</dbReference>
<dbReference type="STRING" id="563176.SAMN04488090_0137"/>
<keyword evidence="1" id="KW-0732">Signal</keyword>
<sequence>MKKANFFLFLILLGLSLTSFTPLAPDDFFAGKWEITVLGTPNGDAKMTTELVRKDGKLTGELKPVGEGAEALPISKIEEEKEKLTIYFDHPQASGIAMELTKVDDDHLKGSVMGSFEASAVRVKQ</sequence>
<feature type="chain" id="PRO_5011718823" evidence="1">
    <location>
        <begin position="25"/>
        <end position="125"/>
    </location>
</feature>
<evidence type="ECO:0000256" key="1">
    <source>
        <dbReference type="SAM" id="SignalP"/>
    </source>
</evidence>